<dbReference type="PIRSF" id="PIRSF000290">
    <property type="entry name" value="PPO_plant"/>
    <property type="match status" value="1"/>
</dbReference>
<keyword evidence="2 7" id="KW-0479">Metal-binding</keyword>
<dbReference type="InterPro" id="IPR050316">
    <property type="entry name" value="Tyrosinase/Hemocyanin"/>
</dbReference>
<dbReference type="SMR" id="A0A1W0VTX0"/>
<evidence type="ECO:0000313" key="14">
    <source>
        <dbReference type="Proteomes" id="UP000000768"/>
    </source>
</evidence>
<evidence type="ECO:0000256" key="4">
    <source>
        <dbReference type="ARBA" id="ARBA00023002"/>
    </source>
</evidence>
<dbReference type="InterPro" id="IPR002227">
    <property type="entry name" value="Tyrosinase_Cu-bd"/>
</dbReference>
<dbReference type="Gene3D" id="1.10.1280.10">
    <property type="entry name" value="Di-copper center containing domain from catechol oxidase"/>
    <property type="match status" value="1"/>
</dbReference>
<keyword evidence="6 8" id="KW-1015">Disulfide bond</keyword>
<sequence>MPESFWREATKCILRVWAMAGSNGTLLIAFRIVLFCALASAATTLLLPLITRPCASSLSRTILAATALDPHLISCADDGSKSNAELSEGDGGNKPAGSGGRPIVTDLLSCGEPDLPSHALPPFRCCPPTPPSGTPIANFTFPDPGEPLRTRRPAHESGSGSGTDNSVVARYARAVALMKALPESDPRSFYQQANVHCAYCAAAYRQAGRPELPLQIHYSWLFFPFHRAYLYFFERVAARLLGDPGFAVPFWSWDVPEGMRVPPEFADAASPLYDPMRNPDHAPPRLVDLDFSYVDRNCTDEQQIQLNLRIMYKQMVTNAPLPSLFHGQPYRAGDRAMPGAGTVELSPHNVIHRWSGDLSRANHENMGAYYSAARDPIFYPHHANSDRLWEVWRGVGGGHADFTDPDWLDSSFLFYDEDARLVRVTVRDMLDVGRLRYAYAEVGLPWLSARPPVVADVNRGRGGPTHLKSVRFPVSLDAAVTAAVSRRRQGKPRGQREEEVLVVDGIEADGADFVKFDVYVNAVDHEKVGPGGREMAGSFVSLKHPGEVVVQTSMRVALKEILEDLGAEGDDSVTVTLVPVEGRVRIGGLRIVYMTE</sequence>
<keyword evidence="3" id="KW-0883">Thioether bond</keyword>
<dbReference type="STRING" id="4558.A0A1W0VTX0"/>
<dbReference type="OrthoDB" id="6132182at2759"/>
<dbReference type="PANTHER" id="PTHR11474:SF100">
    <property type="entry name" value="POLYPHENOL OXIDASE FAMILY PROTEIN-RELATED"/>
    <property type="match status" value="1"/>
</dbReference>
<feature type="binding site" evidence="7">
    <location>
        <position position="196"/>
    </location>
    <ligand>
        <name>Cu cation</name>
        <dbReference type="ChEBI" id="CHEBI:23378"/>
        <label>A</label>
    </ligand>
</feature>
<dbReference type="SUPFAM" id="SSF48056">
    <property type="entry name" value="Di-copper centre-containing domain"/>
    <property type="match status" value="1"/>
</dbReference>
<feature type="domain" description="Tyrosinase copper-binding" evidence="11">
    <location>
        <begin position="217"/>
        <end position="234"/>
    </location>
</feature>
<dbReference type="EMBL" id="CM000769">
    <property type="protein sequence ID" value="OQU76710.1"/>
    <property type="molecule type" value="Genomic_DNA"/>
</dbReference>
<dbReference type="Pfam" id="PF12143">
    <property type="entry name" value="PPO1_KFDV"/>
    <property type="match status" value="1"/>
</dbReference>
<dbReference type="AlphaFoldDB" id="A0A1W0VTX0"/>
<dbReference type="InterPro" id="IPR016213">
    <property type="entry name" value="Polyphenol_oxidase"/>
</dbReference>
<comment type="similarity">
    <text evidence="1">Belongs to the tyrosinase family.</text>
</comment>
<dbReference type="Pfam" id="PF12142">
    <property type="entry name" value="PPO1_DWL"/>
    <property type="match status" value="1"/>
</dbReference>
<evidence type="ECO:0000256" key="10">
    <source>
        <dbReference type="SAM" id="MobiDB-lite"/>
    </source>
</evidence>
<dbReference type="InterPro" id="IPR022739">
    <property type="entry name" value="Polyphenol_oxidase_cen"/>
</dbReference>
<name>A0A1W0VTX0_SORBI</name>
<dbReference type="InterPro" id="IPR008922">
    <property type="entry name" value="Di-copper_centre_dom_sf"/>
</dbReference>
<proteinExistence type="inferred from homology"/>
<protein>
    <recommendedName>
        <fullName evidence="11 12">Tyrosinase copper-binding domain-containing protein</fullName>
    </recommendedName>
</protein>
<evidence type="ECO:0000256" key="7">
    <source>
        <dbReference type="PIRSR" id="PIRSR000290-1"/>
    </source>
</evidence>
<feature type="disulfide bond" evidence="8">
    <location>
        <begin position="110"/>
        <end position="126"/>
    </location>
</feature>
<keyword evidence="14" id="KW-1185">Reference proteome</keyword>
<evidence type="ECO:0000259" key="11">
    <source>
        <dbReference type="PROSITE" id="PS00497"/>
    </source>
</evidence>
<dbReference type="PROSITE" id="PS00498">
    <property type="entry name" value="TYROSINASE_2"/>
    <property type="match status" value="1"/>
</dbReference>
<dbReference type="PROSITE" id="PS00497">
    <property type="entry name" value="TYROSINASE_1"/>
    <property type="match status" value="1"/>
</dbReference>
<feature type="binding site" evidence="7">
    <location>
        <position position="352"/>
    </location>
    <ligand>
        <name>Cu cation</name>
        <dbReference type="ChEBI" id="CHEBI:23378"/>
        <label>B</label>
    </ligand>
</feature>
<feature type="binding site" evidence="7">
    <location>
        <position position="348"/>
    </location>
    <ligand>
        <name>Cu cation</name>
        <dbReference type="ChEBI" id="CHEBI:23378"/>
        <label>B</label>
    </ligand>
</feature>
<feature type="region of interest" description="Disordered" evidence="10">
    <location>
        <begin position="143"/>
        <end position="164"/>
    </location>
</feature>
<gene>
    <name evidence="13" type="ORF">SORBI_3010G192700</name>
</gene>
<reference evidence="13 14" key="1">
    <citation type="journal article" date="2009" name="Nature">
        <title>The Sorghum bicolor genome and the diversification of grasses.</title>
        <authorList>
            <person name="Paterson A.H."/>
            <person name="Bowers J.E."/>
            <person name="Bruggmann R."/>
            <person name="Dubchak I."/>
            <person name="Grimwood J."/>
            <person name="Gundlach H."/>
            <person name="Haberer G."/>
            <person name="Hellsten U."/>
            <person name="Mitros T."/>
            <person name="Poliakov A."/>
            <person name="Schmutz J."/>
            <person name="Spannagl M."/>
            <person name="Tang H."/>
            <person name="Wang X."/>
            <person name="Wicker T."/>
            <person name="Bharti A.K."/>
            <person name="Chapman J."/>
            <person name="Feltus F.A."/>
            <person name="Gowik U."/>
            <person name="Grigoriev I.V."/>
            <person name="Lyons E."/>
            <person name="Maher C.A."/>
            <person name="Martis M."/>
            <person name="Narechania A."/>
            <person name="Otillar R.P."/>
            <person name="Penning B.W."/>
            <person name="Salamov A.A."/>
            <person name="Wang Y."/>
            <person name="Zhang L."/>
            <person name="Carpita N.C."/>
            <person name="Freeling M."/>
            <person name="Gingle A.R."/>
            <person name="Hash C.T."/>
            <person name="Keller B."/>
            <person name="Klein P."/>
            <person name="Kresovich S."/>
            <person name="McCann M.C."/>
            <person name="Ming R."/>
            <person name="Peterson D.G."/>
            <person name="Mehboob-ur-Rahman"/>
            <person name="Ware D."/>
            <person name="Westhoff P."/>
            <person name="Mayer K.F."/>
            <person name="Messing J."/>
            <person name="Rokhsar D.S."/>
        </authorList>
    </citation>
    <scope>NUCLEOTIDE SEQUENCE [LARGE SCALE GENOMIC DNA]</scope>
    <source>
        <strain evidence="14">cv. BTx623</strain>
    </source>
</reference>
<dbReference type="InParanoid" id="A0A1W0VTX0"/>
<dbReference type="GO" id="GO:0046872">
    <property type="term" value="F:metal ion binding"/>
    <property type="evidence" value="ECO:0007669"/>
    <property type="project" value="UniProtKB-KW"/>
</dbReference>
<feature type="binding site" evidence="7">
    <location>
        <position position="382"/>
    </location>
    <ligand>
        <name>Cu cation</name>
        <dbReference type="ChEBI" id="CHEBI:23378"/>
        <label>B</label>
    </ligand>
</feature>
<dbReference type="eggNOG" id="ENOG502QVBP">
    <property type="taxonomic scope" value="Eukaryota"/>
</dbReference>
<evidence type="ECO:0000259" key="12">
    <source>
        <dbReference type="PROSITE" id="PS00498"/>
    </source>
</evidence>
<feature type="domain" description="Tyrosinase copper-binding" evidence="12">
    <location>
        <begin position="375"/>
        <end position="386"/>
    </location>
</feature>
<dbReference type="KEGG" id="sbi:8067652"/>
<keyword evidence="5 7" id="KW-0186">Copper</keyword>
<dbReference type="InterPro" id="IPR022740">
    <property type="entry name" value="Polyphenol_oxidase_C"/>
</dbReference>
<feature type="compositionally biased region" description="Basic and acidic residues" evidence="10">
    <location>
        <begin position="146"/>
        <end position="155"/>
    </location>
</feature>
<evidence type="ECO:0000256" key="3">
    <source>
        <dbReference type="ARBA" id="ARBA00022784"/>
    </source>
</evidence>
<dbReference type="OMA" id="AEHMAKY"/>
<reference evidence="14" key="2">
    <citation type="journal article" date="2018" name="Plant J.">
        <title>The Sorghum bicolor reference genome: improved assembly, gene annotations, a transcriptome atlas, and signatures of genome organization.</title>
        <authorList>
            <person name="McCormick R.F."/>
            <person name="Truong S.K."/>
            <person name="Sreedasyam A."/>
            <person name="Jenkins J."/>
            <person name="Shu S."/>
            <person name="Sims D."/>
            <person name="Kennedy M."/>
            <person name="Amirebrahimi M."/>
            <person name="Weers B.D."/>
            <person name="McKinley B."/>
            <person name="Mattison A."/>
            <person name="Morishige D.T."/>
            <person name="Grimwood J."/>
            <person name="Schmutz J."/>
            <person name="Mullet J.E."/>
        </authorList>
    </citation>
    <scope>NUCLEOTIDE SEQUENCE [LARGE SCALE GENOMIC DNA]</scope>
    <source>
        <strain evidence="14">cv. BTx623</strain>
    </source>
</reference>
<organism evidence="13 14">
    <name type="scientific">Sorghum bicolor</name>
    <name type="common">Sorghum</name>
    <name type="synonym">Sorghum vulgare</name>
    <dbReference type="NCBI Taxonomy" id="4558"/>
    <lineage>
        <taxon>Eukaryota</taxon>
        <taxon>Viridiplantae</taxon>
        <taxon>Streptophyta</taxon>
        <taxon>Embryophyta</taxon>
        <taxon>Tracheophyta</taxon>
        <taxon>Spermatophyta</taxon>
        <taxon>Magnoliopsida</taxon>
        <taxon>Liliopsida</taxon>
        <taxon>Poales</taxon>
        <taxon>Poaceae</taxon>
        <taxon>PACMAD clade</taxon>
        <taxon>Panicoideae</taxon>
        <taxon>Andropogonodae</taxon>
        <taxon>Andropogoneae</taxon>
        <taxon>Sorghinae</taxon>
        <taxon>Sorghum</taxon>
    </lineage>
</organism>
<dbReference type="PANTHER" id="PTHR11474">
    <property type="entry name" value="TYROSINASE FAMILY MEMBER"/>
    <property type="match status" value="1"/>
</dbReference>
<evidence type="ECO:0000256" key="1">
    <source>
        <dbReference type="ARBA" id="ARBA00009928"/>
    </source>
</evidence>
<dbReference type="GO" id="GO:0046148">
    <property type="term" value="P:pigment biosynthetic process"/>
    <property type="evidence" value="ECO:0007669"/>
    <property type="project" value="InterPro"/>
</dbReference>
<feature type="binding site" evidence="7">
    <location>
        <position position="217"/>
    </location>
    <ligand>
        <name>Cu cation</name>
        <dbReference type="ChEBI" id="CHEBI:23378"/>
        <label>A</label>
    </ligand>
</feature>
<dbReference type="Pfam" id="PF00264">
    <property type="entry name" value="Tyrosinase"/>
    <property type="match status" value="1"/>
</dbReference>
<dbReference type="PRINTS" id="PR00092">
    <property type="entry name" value="TYROSINASE"/>
</dbReference>
<comment type="cofactor">
    <cofactor evidence="7">
        <name>Cu(2+)</name>
        <dbReference type="ChEBI" id="CHEBI:29036"/>
    </cofactor>
    <text evidence="7">Binds 2 copper ions per subunit.</text>
</comment>
<dbReference type="Proteomes" id="UP000000768">
    <property type="component" value="Chromosome 10"/>
</dbReference>
<feature type="binding site" evidence="7">
    <location>
        <position position="226"/>
    </location>
    <ligand>
        <name>Cu cation</name>
        <dbReference type="ChEBI" id="CHEBI:23378"/>
        <label>A</label>
    </ligand>
</feature>
<evidence type="ECO:0000256" key="9">
    <source>
        <dbReference type="PIRSR" id="PIRSR000290-3"/>
    </source>
</evidence>
<feature type="cross-link" description="2'-(S-cysteinyl)-histidine (Cys-His)" evidence="9">
    <location>
        <begin position="200"/>
        <end position="217"/>
    </location>
</feature>
<feature type="disulfide bond" evidence="8">
    <location>
        <begin position="125"/>
        <end position="197"/>
    </location>
</feature>
<evidence type="ECO:0000256" key="6">
    <source>
        <dbReference type="ARBA" id="ARBA00023157"/>
    </source>
</evidence>
<evidence type="ECO:0000256" key="5">
    <source>
        <dbReference type="ARBA" id="ARBA00023008"/>
    </source>
</evidence>
<accession>A0A1W0VTX0</accession>
<evidence type="ECO:0000256" key="8">
    <source>
        <dbReference type="PIRSR" id="PIRSR000290-2"/>
    </source>
</evidence>
<evidence type="ECO:0000256" key="2">
    <source>
        <dbReference type="ARBA" id="ARBA00022723"/>
    </source>
</evidence>
<dbReference type="Gramene" id="OQU76710">
    <property type="protein sequence ID" value="OQU76710"/>
    <property type="gene ID" value="SORBI_3010G192700"/>
</dbReference>
<dbReference type="GO" id="GO:0004097">
    <property type="term" value="F:catechol oxidase activity"/>
    <property type="evidence" value="ECO:0007669"/>
    <property type="project" value="InterPro"/>
</dbReference>
<evidence type="ECO:0000313" key="13">
    <source>
        <dbReference type="EMBL" id="OQU76710.1"/>
    </source>
</evidence>
<keyword evidence="4" id="KW-0560">Oxidoreductase</keyword>